<dbReference type="AlphaFoldDB" id="A0A0R1YW55"/>
<evidence type="ECO:0000313" key="2">
    <source>
        <dbReference type="Proteomes" id="UP000051957"/>
    </source>
</evidence>
<dbReference type="Proteomes" id="UP000051957">
    <property type="component" value="Unassembled WGS sequence"/>
</dbReference>
<gene>
    <name evidence="1" type="ORF">FC51_GL002050</name>
</gene>
<reference evidence="1 2" key="1">
    <citation type="journal article" date="2015" name="Genome Announc.">
        <title>Expanding the biotechnology potential of lactobacilli through comparative genomics of 213 strains and associated genera.</title>
        <authorList>
            <person name="Sun Z."/>
            <person name="Harris H.M."/>
            <person name="McCann A."/>
            <person name="Guo C."/>
            <person name="Argimon S."/>
            <person name="Zhang W."/>
            <person name="Yang X."/>
            <person name="Jeffery I.B."/>
            <person name="Cooney J.C."/>
            <person name="Kagawa T.F."/>
            <person name="Liu W."/>
            <person name="Song Y."/>
            <person name="Salvetti E."/>
            <person name="Wrobel A."/>
            <person name="Rasinkangas P."/>
            <person name="Parkhill J."/>
            <person name="Rea M.C."/>
            <person name="O'Sullivan O."/>
            <person name="Ritari J."/>
            <person name="Douillard F.P."/>
            <person name="Paul Ross R."/>
            <person name="Yang R."/>
            <person name="Briner A.E."/>
            <person name="Felis G.E."/>
            <person name="de Vos W.M."/>
            <person name="Barrangou R."/>
            <person name="Klaenhammer T.R."/>
            <person name="Caufield P.W."/>
            <person name="Cui Y."/>
            <person name="Zhang H."/>
            <person name="O'Toole P.W."/>
        </authorList>
    </citation>
    <scope>NUCLEOTIDE SEQUENCE [LARGE SCALE GENOMIC DNA]</scope>
    <source>
        <strain evidence="1 2">DSM 5707</strain>
    </source>
</reference>
<name>A0A0R1YW55_9LACO</name>
<dbReference type="PATRIC" id="fig|1423784.4.peg.2092"/>
<proteinExistence type="predicted"/>
<evidence type="ECO:0008006" key="3">
    <source>
        <dbReference type="Google" id="ProtNLM"/>
    </source>
</evidence>
<evidence type="ECO:0000313" key="1">
    <source>
        <dbReference type="EMBL" id="KRM46474.1"/>
    </source>
</evidence>
<comment type="caution">
    <text evidence="1">The sequence shown here is derived from an EMBL/GenBank/DDBJ whole genome shotgun (WGS) entry which is preliminary data.</text>
</comment>
<protein>
    <recommendedName>
        <fullName evidence="3">CHRD domain-containing protein</fullName>
    </recommendedName>
</protein>
<sequence>MSIMVKKYVAAITSLNGDKIGTHPTGEATFTVDDETLMVEITMDHTSPNTQHWMHFHGFPDGKDAQPATIAQDTNGDGYVDLAETEPVSGTTMVPFNDKPEKMDIPTDTYPTSDANGHFHYKKEVPLAEISHKFKEVFNDDDLHLEKRVIYIHGVPESMELPDTIQGAVGKYDQHTTLPIAVGKIKSAD</sequence>
<dbReference type="EMBL" id="AZGK01000006">
    <property type="protein sequence ID" value="KRM46474.1"/>
    <property type="molecule type" value="Genomic_DNA"/>
</dbReference>
<accession>A0A0R1YW55</accession>
<organism evidence="1 2">
    <name type="scientific">Lentilactobacillus parabuchneri DSM 5707 = NBRC 107865</name>
    <dbReference type="NCBI Taxonomy" id="1423784"/>
    <lineage>
        <taxon>Bacteria</taxon>
        <taxon>Bacillati</taxon>
        <taxon>Bacillota</taxon>
        <taxon>Bacilli</taxon>
        <taxon>Lactobacillales</taxon>
        <taxon>Lactobacillaceae</taxon>
        <taxon>Lentilactobacillus</taxon>
    </lineage>
</organism>